<feature type="domain" description="HTH araC/xylS-type" evidence="4">
    <location>
        <begin position="190"/>
        <end position="288"/>
    </location>
</feature>
<evidence type="ECO:0000313" key="5">
    <source>
        <dbReference type="EMBL" id="UVI31720.1"/>
    </source>
</evidence>
<dbReference type="EMBL" id="CP091430">
    <property type="protein sequence ID" value="UVI31720.1"/>
    <property type="molecule type" value="Genomic_DNA"/>
</dbReference>
<name>A0ABY5SG90_9BACL</name>
<dbReference type="Gene3D" id="1.10.10.60">
    <property type="entry name" value="Homeodomain-like"/>
    <property type="match status" value="1"/>
</dbReference>
<dbReference type="InterPro" id="IPR018060">
    <property type="entry name" value="HTH_AraC"/>
</dbReference>
<dbReference type="PROSITE" id="PS00041">
    <property type="entry name" value="HTH_ARAC_FAMILY_1"/>
    <property type="match status" value="1"/>
</dbReference>
<accession>A0ABY5SG90</accession>
<proteinExistence type="predicted"/>
<keyword evidence="2" id="KW-0238">DNA-binding</keyword>
<dbReference type="Pfam" id="PF02311">
    <property type="entry name" value="AraC_binding"/>
    <property type="match status" value="1"/>
</dbReference>
<dbReference type="Gene3D" id="2.60.120.280">
    <property type="entry name" value="Regulatory protein AraC"/>
    <property type="match status" value="1"/>
</dbReference>
<keyword evidence="6" id="KW-1185">Reference proteome</keyword>
<keyword evidence="1" id="KW-0805">Transcription regulation</keyword>
<dbReference type="InterPro" id="IPR037923">
    <property type="entry name" value="HTH-like"/>
</dbReference>
<reference evidence="5" key="1">
    <citation type="submission" date="2022-01" db="EMBL/GenBank/DDBJ databases">
        <title>Paenibacillus spongiae sp. nov., isolated from marine sponge.</title>
        <authorList>
            <person name="Li Z."/>
            <person name="Zhang M."/>
        </authorList>
    </citation>
    <scope>NUCLEOTIDE SEQUENCE</scope>
    <source>
        <strain evidence="5">PHS-Z3</strain>
    </source>
</reference>
<sequence>MTMLLDYMISPQPIRIIDLKVDRAKLRIKGLTPLQFGHLPGRIMMRRSAMPESWALTYIVRGRGTFQAGDGPVQRLEAGCLFWEHPDNVFHYGPDPGEDWDEYYVYFSGSRIQEWQENRLLQDEDTVFRIGLDSKWVRKIETIGDYLESGLADNADRAALLLESLIYDFCSANESRRTVDRPSRKPEIALQILEDIASGLYRPWDERQIWERNHISRSTLRRIVLQNTGYSLNEYVNRLKVSEAKKLLRMTGMQIKVISQKLGFDDAAYFSRLFRKFAGMSAAEFRAKHHDTG</sequence>
<dbReference type="PROSITE" id="PS01124">
    <property type="entry name" value="HTH_ARAC_FAMILY_2"/>
    <property type="match status" value="1"/>
</dbReference>
<dbReference type="SMART" id="SM00342">
    <property type="entry name" value="HTH_ARAC"/>
    <property type="match status" value="1"/>
</dbReference>
<keyword evidence="3" id="KW-0804">Transcription</keyword>
<organism evidence="5 6">
    <name type="scientific">Paenibacillus spongiae</name>
    <dbReference type="NCBI Taxonomy" id="2909671"/>
    <lineage>
        <taxon>Bacteria</taxon>
        <taxon>Bacillati</taxon>
        <taxon>Bacillota</taxon>
        <taxon>Bacilli</taxon>
        <taxon>Bacillales</taxon>
        <taxon>Paenibacillaceae</taxon>
        <taxon>Paenibacillus</taxon>
    </lineage>
</organism>
<protein>
    <submittedName>
        <fullName evidence="5">AraC family transcriptional regulator</fullName>
    </submittedName>
</protein>
<dbReference type="InterPro" id="IPR003313">
    <property type="entry name" value="AraC-bd"/>
</dbReference>
<dbReference type="Proteomes" id="UP001057877">
    <property type="component" value="Chromosome"/>
</dbReference>
<dbReference type="RefSeq" id="WP_258387782.1">
    <property type="nucleotide sequence ID" value="NZ_CP091430.1"/>
</dbReference>
<dbReference type="InterPro" id="IPR018062">
    <property type="entry name" value="HTH_AraC-typ_CS"/>
</dbReference>
<dbReference type="SUPFAM" id="SSF51215">
    <property type="entry name" value="Regulatory protein AraC"/>
    <property type="match status" value="1"/>
</dbReference>
<dbReference type="PANTHER" id="PTHR43280">
    <property type="entry name" value="ARAC-FAMILY TRANSCRIPTIONAL REGULATOR"/>
    <property type="match status" value="1"/>
</dbReference>
<gene>
    <name evidence="5" type="ORF">L1F29_07860</name>
</gene>
<dbReference type="SUPFAM" id="SSF46689">
    <property type="entry name" value="Homeodomain-like"/>
    <property type="match status" value="1"/>
</dbReference>
<evidence type="ECO:0000313" key="6">
    <source>
        <dbReference type="Proteomes" id="UP001057877"/>
    </source>
</evidence>
<evidence type="ECO:0000256" key="1">
    <source>
        <dbReference type="ARBA" id="ARBA00023015"/>
    </source>
</evidence>
<evidence type="ECO:0000256" key="3">
    <source>
        <dbReference type="ARBA" id="ARBA00023163"/>
    </source>
</evidence>
<dbReference type="InterPro" id="IPR009057">
    <property type="entry name" value="Homeodomain-like_sf"/>
</dbReference>
<evidence type="ECO:0000256" key="2">
    <source>
        <dbReference type="ARBA" id="ARBA00023125"/>
    </source>
</evidence>
<dbReference type="Pfam" id="PF12833">
    <property type="entry name" value="HTH_18"/>
    <property type="match status" value="1"/>
</dbReference>
<evidence type="ECO:0000259" key="4">
    <source>
        <dbReference type="PROSITE" id="PS01124"/>
    </source>
</evidence>
<dbReference type="PANTHER" id="PTHR43280:SF2">
    <property type="entry name" value="HTH-TYPE TRANSCRIPTIONAL REGULATOR EXSA"/>
    <property type="match status" value="1"/>
</dbReference>